<comment type="caution">
    <text evidence="1">The sequence shown here is derived from an EMBL/GenBank/DDBJ whole genome shotgun (WGS) entry which is preliminary data.</text>
</comment>
<dbReference type="Gene3D" id="2.40.50.660">
    <property type="match status" value="1"/>
</dbReference>
<dbReference type="EMBL" id="JAHLFP010000036">
    <property type="protein sequence ID" value="MBU3806218.1"/>
    <property type="molecule type" value="Genomic_DNA"/>
</dbReference>
<protein>
    <submittedName>
        <fullName evidence="1">Uncharacterized protein</fullName>
    </submittedName>
</protein>
<proteinExistence type="predicted"/>
<dbReference type="Proteomes" id="UP000713596">
    <property type="component" value="Unassembled WGS sequence"/>
</dbReference>
<reference evidence="1" key="1">
    <citation type="journal article" date="2021" name="PeerJ">
        <title>Extensive microbial diversity within the chicken gut microbiome revealed by metagenomics and culture.</title>
        <authorList>
            <person name="Gilroy R."/>
            <person name="Ravi A."/>
            <person name="Getino M."/>
            <person name="Pursley I."/>
            <person name="Horton D.L."/>
            <person name="Alikhan N.F."/>
            <person name="Baker D."/>
            <person name="Gharbi K."/>
            <person name="Hall N."/>
            <person name="Watson M."/>
            <person name="Adriaenssens E.M."/>
            <person name="Foster-Nyarko E."/>
            <person name="Jarju S."/>
            <person name="Secka A."/>
            <person name="Antonio M."/>
            <person name="Oren A."/>
            <person name="Chaudhuri R.R."/>
            <person name="La Ragione R."/>
            <person name="Hildebrand F."/>
            <person name="Pallen M.J."/>
        </authorList>
    </citation>
    <scope>NUCLEOTIDE SEQUENCE</scope>
    <source>
        <strain evidence="1">B5_2728</strain>
    </source>
</reference>
<name>A0A948T2F5_9FIRM</name>
<organism evidence="1 2">
    <name type="scientific">Candidatus Allofournierella pullistercoris</name>
    <dbReference type="NCBI Taxonomy" id="2838597"/>
    <lineage>
        <taxon>Bacteria</taxon>
        <taxon>Bacillati</taxon>
        <taxon>Bacillota</taxon>
        <taxon>Clostridia</taxon>
        <taxon>Eubacteriales</taxon>
        <taxon>Oscillospiraceae</taxon>
        <taxon>Allofournierella</taxon>
    </lineage>
</organism>
<sequence length="110" mass="12267">MKWVLIAAGVLMAASAMGIFMAYATSKARKSKKQVSRMAKVNRVGYSHSGEAIAEFLLGEQTMQFVIPDQMGQELKPGQQGILTHRGNEFVYFVPRRQPGIHENQWQQAG</sequence>
<evidence type="ECO:0000313" key="2">
    <source>
        <dbReference type="Proteomes" id="UP000713596"/>
    </source>
</evidence>
<evidence type="ECO:0000313" key="1">
    <source>
        <dbReference type="EMBL" id="MBU3806218.1"/>
    </source>
</evidence>
<reference evidence="1" key="2">
    <citation type="submission" date="2021-04" db="EMBL/GenBank/DDBJ databases">
        <authorList>
            <person name="Gilroy R."/>
        </authorList>
    </citation>
    <scope>NUCLEOTIDE SEQUENCE</scope>
    <source>
        <strain evidence="1">B5_2728</strain>
    </source>
</reference>
<gene>
    <name evidence="1" type="ORF">H9882_04925</name>
</gene>
<accession>A0A948T2F5</accession>
<dbReference type="AlphaFoldDB" id="A0A948T2F5"/>